<dbReference type="InterPro" id="IPR007318">
    <property type="entry name" value="Phopholipid_MeTrfase"/>
</dbReference>
<feature type="transmembrane region" description="Helical" evidence="5">
    <location>
        <begin position="49"/>
        <end position="67"/>
    </location>
</feature>
<comment type="caution">
    <text evidence="6">The sequence shown here is derived from an EMBL/GenBank/DDBJ whole genome shotgun (WGS) entry which is preliminary data.</text>
</comment>
<keyword evidence="6" id="KW-0808">Transferase</keyword>
<keyword evidence="6" id="KW-0489">Methyltransferase</keyword>
<name>A0A2P8FDJ5_9RHOB</name>
<dbReference type="EMBL" id="PYGJ01000005">
    <property type="protein sequence ID" value="PSL19783.1"/>
    <property type="molecule type" value="Genomic_DNA"/>
</dbReference>
<keyword evidence="7" id="KW-1185">Reference proteome</keyword>
<dbReference type="GO" id="GO:0008168">
    <property type="term" value="F:methyltransferase activity"/>
    <property type="evidence" value="ECO:0007669"/>
    <property type="project" value="UniProtKB-KW"/>
</dbReference>
<dbReference type="Proteomes" id="UP000240418">
    <property type="component" value="Unassembled WGS sequence"/>
</dbReference>
<sequence>MPDSNLKEPSRPSPAPELRTGQMLHFGSLFALLVVVTFVWGLLGKPSCIAFWTAVAFPILHQVWVWLAWRIELKNSAISNTIGFKGYLITFFVLFSGRFLSLAWLAFQDLGSLGLNNSAIALLTLCLLLPGLYAMYSVQRYFGMARAAGGDHFDTRYRNAPLVKDGIFRFTENGMYLYAFLLFWAIAIGFNSSAALLVAAFSHAYIWVHFYATEKPDMEYLYAPPNI</sequence>
<proteinExistence type="predicted"/>
<reference evidence="6 7" key="1">
    <citation type="submission" date="2018-03" db="EMBL/GenBank/DDBJ databases">
        <title>Genomic Encyclopedia of Archaeal and Bacterial Type Strains, Phase II (KMG-II): from individual species to whole genera.</title>
        <authorList>
            <person name="Goeker M."/>
        </authorList>
    </citation>
    <scope>NUCLEOTIDE SEQUENCE [LARGE SCALE GENOMIC DNA]</scope>
    <source>
        <strain evidence="6 7">DSM 100673</strain>
    </source>
</reference>
<accession>A0A2P8FDJ5</accession>
<feature type="transmembrane region" description="Helical" evidence="5">
    <location>
        <begin position="21"/>
        <end position="43"/>
    </location>
</feature>
<keyword evidence="3 5" id="KW-1133">Transmembrane helix</keyword>
<keyword evidence="4 5" id="KW-0472">Membrane</keyword>
<evidence type="ECO:0000256" key="5">
    <source>
        <dbReference type="SAM" id="Phobius"/>
    </source>
</evidence>
<comment type="subcellular location">
    <subcellularLocation>
        <location evidence="1">Endomembrane system</location>
        <topology evidence="1">Multi-pass membrane protein</topology>
    </subcellularLocation>
</comment>
<evidence type="ECO:0000313" key="6">
    <source>
        <dbReference type="EMBL" id="PSL19783.1"/>
    </source>
</evidence>
<evidence type="ECO:0000313" key="7">
    <source>
        <dbReference type="Proteomes" id="UP000240418"/>
    </source>
</evidence>
<feature type="transmembrane region" description="Helical" evidence="5">
    <location>
        <begin position="175"/>
        <end position="208"/>
    </location>
</feature>
<protein>
    <submittedName>
        <fullName evidence="6">Phospholipid methyltransferase</fullName>
    </submittedName>
</protein>
<evidence type="ECO:0000256" key="4">
    <source>
        <dbReference type="ARBA" id="ARBA00023136"/>
    </source>
</evidence>
<evidence type="ECO:0000256" key="2">
    <source>
        <dbReference type="ARBA" id="ARBA00022692"/>
    </source>
</evidence>
<organism evidence="6 7">
    <name type="scientific">Shimia abyssi</name>
    <dbReference type="NCBI Taxonomy" id="1662395"/>
    <lineage>
        <taxon>Bacteria</taxon>
        <taxon>Pseudomonadati</taxon>
        <taxon>Pseudomonadota</taxon>
        <taxon>Alphaproteobacteria</taxon>
        <taxon>Rhodobacterales</taxon>
        <taxon>Roseobacteraceae</taxon>
    </lineage>
</organism>
<feature type="transmembrane region" description="Helical" evidence="5">
    <location>
        <begin position="87"/>
        <end position="107"/>
    </location>
</feature>
<dbReference type="GO" id="GO:0032259">
    <property type="term" value="P:methylation"/>
    <property type="evidence" value="ECO:0007669"/>
    <property type="project" value="UniProtKB-KW"/>
</dbReference>
<gene>
    <name evidence="6" type="ORF">CLV88_105206</name>
</gene>
<dbReference type="Pfam" id="PF04191">
    <property type="entry name" value="PEMT"/>
    <property type="match status" value="1"/>
</dbReference>
<evidence type="ECO:0000256" key="1">
    <source>
        <dbReference type="ARBA" id="ARBA00004127"/>
    </source>
</evidence>
<dbReference type="GO" id="GO:0012505">
    <property type="term" value="C:endomembrane system"/>
    <property type="evidence" value="ECO:0007669"/>
    <property type="project" value="UniProtKB-SubCell"/>
</dbReference>
<dbReference type="Gene3D" id="1.20.120.1630">
    <property type="match status" value="1"/>
</dbReference>
<feature type="transmembrane region" description="Helical" evidence="5">
    <location>
        <begin position="119"/>
        <end position="136"/>
    </location>
</feature>
<dbReference type="AlphaFoldDB" id="A0A2P8FDJ5"/>
<evidence type="ECO:0000256" key="3">
    <source>
        <dbReference type="ARBA" id="ARBA00022989"/>
    </source>
</evidence>
<keyword evidence="2 5" id="KW-0812">Transmembrane</keyword>